<dbReference type="Proteomes" id="UP000522688">
    <property type="component" value="Unassembled WGS sequence"/>
</dbReference>
<reference evidence="2 4" key="1">
    <citation type="submission" date="2019-07" db="EMBL/GenBank/DDBJ databases">
        <title>Whole genome shotgun sequence of Frigoribacterium faeni NBRC 103066.</title>
        <authorList>
            <person name="Hosoyama A."/>
            <person name="Uohara A."/>
            <person name="Ohji S."/>
            <person name="Ichikawa N."/>
        </authorList>
    </citation>
    <scope>NUCLEOTIDE SEQUENCE [LARGE SCALE GENOMIC DNA]</scope>
    <source>
        <strain evidence="2 4">NBRC 103066</strain>
    </source>
</reference>
<dbReference type="Proteomes" id="UP000321154">
    <property type="component" value="Unassembled WGS sequence"/>
</dbReference>
<keyword evidence="4" id="KW-1185">Reference proteome</keyword>
<dbReference type="RefSeq" id="WP_146854041.1">
    <property type="nucleotide sequence ID" value="NZ_BAAAHR010000001.1"/>
</dbReference>
<organism evidence="3 5">
    <name type="scientific">Frigoribacterium faeni</name>
    <dbReference type="NCBI Taxonomy" id="145483"/>
    <lineage>
        <taxon>Bacteria</taxon>
        <taxon>Bacillati</taxon>
        <taxon>Actinomycetota</taxon>
        <taxon>Actinomycetes</taxon>
        <taxon>Micrococcales</taxon>
        <taxon>Microbacteriaceae</taxon>
        <taxon>Frigoribacterium</taxon>
    </lineage>
</organism>
<feature type="compositionally biased region" description="Basic and acidic residues" evidence="1">
    <location>
        <begin position="195"/>
        <end position="206"/>
    </location>
</feature>
<gene>
    <name evidence="3" type="ORF">FB463_001516</name>
    <name evidence="2" type="ORF">FFA01_12280</name>
</gene>
<accession>A0A7W3PIY0</accession>
<evidence type="ECO:0000313" key="5">
    <source>
        <dbReference type="Proteomes" id="UP000522688"/>
    </source>
</evidence>
<name>A0A7W3PIY0_9MICO</name>
<evidence type="ECO:0000313" key="2">
    <source>
        <dbReference type="EMBL" id="GEK82919.1"/>
    </source>
</evidence>
<dbReference type="AlphaFoldDB" id="A0A7W3PIY0"/>
<dbReference type="EMBL" id="BJUV01000009">
    <property type="protein sequence ID" value="GEK82919.1"/>
    <property type="molecule type" value="Genomic_DNA"/>
</dbReference>
<comment type="caution">
    <text evidence="3">The sequence shown here is derived from an EMBL/GenBank/DDBJ whole genome shotgun (WGS) entry which is preliminary data.</text>
</comment>
<evidence type="ECO:0000313" key="3">
    <source>
        <dbReference type="EMBL" id="MBA8813267.1"/>
    </source>
</evidence>
<evidence type="ECO:0000256" key="1">
    <source>
        <dbReference type="SAM" id="MobiDB-lite"/>
    </source>
</evidence>
<dbReference type="EMBL" id="JACGWW010000002">
    <property type="protein sequence ID" value="MBA8813267.1"/>
    <property type="molecule type" value="Genomic_DNA"/>
</dbReference>
<reference evidence="3 5" key="2">
    <citation type="submission" date="2020-07" db="EMBL/GenBank/DDBJ databases">
        <title>Sequencing the genomes of 1000 actinobacteria strains.</title>
        <authorList>
            <person name="Klenk H.-P."/>
        </authorList>
    </citation>
    <scope>NUCLEOTIDE SEQUENCE [LARGE SCALE GENOMIC DNA]</scope>
    <source>
        <strain evidence="3 5">DSM 10309</strain>
    </source>
</reference>
<dbReference type="OrthoDB" id="5118534at2"/>
<evidence type="ECO:0000313" key="4">
    <source>
        <dbReference type="Proteomes" id="UP000321154"/>
    </source>
</evidence>
<feature type="region of interest" description="Disordered" evidence="1">
    <location>
        <begin position="174"/>
        <end position="275"/>
    </location>
</feature>
<proteinExistence type="predicted"/>
<sequence length="275" mass="29129">MLWSDVVTVTLGAFVGAGAAFATNLLVRHLESRRAEAAALNELVTEIHFRRVLHRIDPTPSPDAAATDPDYAAARRSISGLRGVVRAARRRTTPRSPALPVLNEMTLACNTFLDASDDEPDSYRLHLMQLHARLNASVRRLRSDRRAIADLEPGEARLGPTVAGLRAPTALLAPSDADGHAARSRSLAAMTTPNDARRQADARREAAAAGADPDATLTVAGAGSDAAPEKAGTAEQTDDERRQAAAPDPADSDVASDEYPAVPTHDGLTDDDRAL</sequence>
<protein>
    <submittedName>
        <fullName evidence="3">Uncharacterized protein</fullName>
    </submittedName>
</protein>